<sequence length="158" mass="17434">MDDLEVPSECPDHFDAGIDTTADTLMSLFWAVSLPKNKDVQARLTDAITAPPETWALTKRELSAAAADKLPYLNAVIKETLRLYAPFKGLRQSLAASCMEIRSLTATLSPPERPCQCRLIRFIVTLKSPLNFWSRRVETGLMARLGCSSEIPVKEGGP</sequence>
<dbReference type="SUPFAM" id="SSF48264">
    <property type="entry name" value="Cytochrome P450"/>
    <property type="match status" value="1"/>
</dbReference>
<evidence type="ECO:0000313" key="1">
    <source>
        <dbReference type="EMBL" id="RMX87415.1"/>
    </source>
</evidence>
<dbReference type="GO" id="GO:0004497">
    <property type="term" value="F:monooxygenase activity"/>
    <property type="evidence" value="ECO:0007669"/>
    <property type="project" value="InterPro"/>
</dbReference>
<dbReference type="GO" id="GO:0016705">
    <property type="term" value="F:oxidoreductase activity, acting on paired donors, with incorporation or reduction of molecular oxygen"/>
    <property type="evidence" value="ECO:0007669"/>
    <property type="project" value="InterPro"/>
</dbReference>
<protein>
    <recommendedName>
        <fullName evidence="3">Cytochrome P450</fullName>
    </recommendedName>
</protein>
<dbReference type="PANTHER" id="PTHR24305">
    <property type="entry name" value="CYTOCHROME P450"/>
    <property type="match status" value="1"/>
</dbReference>
<accession>A0A3M6X987</accession>
<dbReference type="InterPro" id="IPR001128">
    <property type="entry name" value="Cyt_P450"/>
</dbReference>
<comment type="caution">
    <text evidence="1">The sequence shown here is derived from an EMBL/GenBank/DDBJ whole genome shotgun (WGS) entry which is preliminary data.</text>
</comment>
<reference evidence="1 2" key="1">
    <citation type="journal article" date="2018" name="BMC Genomics">
        <title>Genomic evidence for intraspecific hybridization in a clonal and extremely halotolerant yeast.</title>
        <authorList>
            <person name="Gostincar C."/>
            <person name="Stajich J.E."/>
            <person name="Zupancic J."/>
            <person name="Zalar P."/>
            <person name="Gunde-Cimerman N."/>
        </authorList>
    </citation>
    <scope>NUCLEOTIDE SEQUENCE [LARGE SCALE GENOMIC DNA]</scope>
    <source>
        <strain evidence="1 2">EXF-6656</strain>
    </source>
</reference>
<dbReference type="Pfam" id="PF00067">
    <property type="entry name" value="p450"/>
    <property type="match status" value="1"/>
</dbReference>
<proteinExistence type="predicted"/>
<dbReference type="Gene3D" id="1.10.630.10">
    <property type="entry name" value="Cytochrome P450"/>
    <property type="match status" value="1"/>
</dbReference>
<dbReference type="GO" id="GO:0005506">
    <property type="term" value="F:iron ion binding"/>
    <property type="evidence" value="ECO:0007669"/>
    <property type="project" value="InterPro"/>
</dbReference>
<dbReference type="GO" id="GO:0020037">
    <property type="term" value="F:heme binding"/>
    <property type="evidence" value="ECO:0007669"/>
    <property type="project" value="InterPro"/>
</dbReference>
<dbReference type="InterPro" id="IPR036396">
    <property type="entry name" value="Cyt_P450_sf"/>
</dbReference>
<dbReference type="PANTHER" id="PTHR24305:SF164">
    <property type="entry name" value="P450, PUTATIVE (EUROFUNG)-RELATED"/>
    <property type="match status" value="1"/>
</dbReference>
<name>A0A3M6X987_HORWE</name>
<dbReference type="Proteomes" id="UP000281245">
    <property type="component" value="Unassembled WGS sequence"/>
</dbReference>
<evidence type="ECO:0000313" key="2">
    <source>
        <dbReference type="Proteomes" id="UP000281245"/>
    </source>
</evidence>
<evidence type="ECO:0008006" key="3">
    <source>
        <dbReference type="Google" id="ProtNLM"/>
    </source>
</evidence>
<dbReference type="EMBL" id="QWIJ01000117">
    <property type="protein sequence ID" value="RMX87415.1"/>
    <property type="molecule type" value="Genomic_DNA"/>
</dbReference>
<gene>
    <name evidence="1" type="ORF">D0869_02374</name>
</gene>
<dbReference type="AlphaFoldDB" id="A0A3M6X987"/>
<organism evidence="1 2">
    <name type="scientific">Hortaea werneckii</name>
    <name type="common">Black yeast</name>
    <name type="synonym">Cladosporium werneckii</name>
    <dbReference type="NCBI Taxonomy" id="91943"/>
    <lineage>
        <taxon>Eukaryota</taxon>
        <taxon>Fungi</taxon>
        <taxon>Dikarya</taxon>
        <taxon>Ascomycota</taxon>
        <taxon>Pezizomycotina</taxon>
        <taxon>Dothideomycetes</taxon>
        <taxon>Dothideomycetidae</taxon>
        <taxon>Mycosphaerellales</taxon>
        <taxon>Teratosphaeriaceae</taxon>
        <taxon>Hortaea</taxon>
    </lineage>
</organism>
<dbReference type="OrthoDB" id="1470350at2759"/>
<dbReference type="InterPro" id="IPR050121">
    <property type="entry name" value="Cytochrome_P450_monoxygenase"/>
</dbReference>